<name>A0ABW4CUQ2_9LACO</name>
<feature type="domain" description="Ppx/GppA phosphatase N-terminal" evidence="5">
    <location>
        <begin position="26"/>
        <end position="306"/>
    </location>
</feature>
<dbReference type="InterPro" id="IPR050273">
    <property type="entry name" value="GppA/Ppx_hydrolase"/>
</dbReference>
<reference evidence="7" key="1">
    <citation type="journal article" date="2019" name="Int. J. Syst. Evol. Microbiol.">
        <title>The Global Catalogue of Microorganisms (GCM) 10K type strain sequencing project: providing services to taxonomists for standard genome sequencing and annotation.</title>
        <authorList>
            <consortium name="The Broad Institute Genomics Platform"/>
            <consortium name="The Broad Institute Genome Sequencing Center for Infectious Disease"/>
            <person name="Wu L."/>
            <person name="Ma J."/>
        </authorList>
    </citation>
    <scope>NUCLEOTIDE SEQUENCE [LARGE SCALE GENOMIC DNA]</scope>
    <source>
        <strain evidence="7">CCM 8947</strain>
    </source>
</reference>
<dbReference type="RefSeq" id="WP_125698516.1">
    <property type="nucleotide sequence ID" value="NZ_JBHTOG010000064.1"/>
</dbReference>
<sequence length="310" mass="34294">MTEAKHFALIDLGSNSARLTVWAIDATNQPREIVRLKEMVRLSEGMGEEKVLQPAAMARTITALAGFQQQLAALPNVTLRAVATAAVRQAVNQKEFLRQVKKTTGIAITVITGDEEATLDYTGVINTMPIQNALIMDTGGASTELILVQERKLRQVISLPFGSVNLSERFLSSDMVSAAELFDLVTFVENTLNGVWWLRKAQNLPIVALGGSNRTLAKIQRRREAFSNFEDIHGFRMPTTAVNAIFRDVLTKNLTERQAIPGLARERADIIIAGLIPVVTMIRYLDCDRLTFSQYGLRAGTLYNYLNTPS</sequence>
<keyword evidence="7" id="KW-1185">Reference proteome</keyword>
<dbReference type="Pfam" id="PF02541">
    <property type="entry name" value="Ppx-GppA"/>
    <property type="match status" value="1"/>
</dbReference>
<evidence type="ECO:0000259" key="5">
    <source>
        <dbReference type="Pfam" id="PF02541"/>
    </source>
</evidence>
<organism evidence="6 7">
    <name type="scientific">Lacticaseibacillus yichunensis</name>
    <dbReference type="NCBI Taxonomy" id="2486015"/>
    <lineage>
        <taxon>Bacteria</taxon>
        <taxon>Bacillati</taxon>
        <taxon>Bacillota</taxon>
        <taxon>Bacilli</taxon>
        <taxon>Lactobacillales</taxon>
        <taxon>Lactobacillaceae</taxon>
        <taxon>Lacticaseibacillus</taxon>
    </lineage>
</organism>
<dbReference type="Gene3D" id="3.30.420.40">
    <property type="match status" value="1"/>
</dbReference>
<evidence type="ECO:0000313" key="6">
    <source>
        <dbReference type="EMBL" id="MFD1433306.1"/>
    </source>
</evidence>
<dbReference type="InterPro" id="IPR022371">
    <property type="entry name" value="Exopolyphosphatase"/>
</dbReference>
<keyword evidence="3 6" id="KW-0378">Hydrolase</keyword>
<gene>
    <name evidence="6" type="primary">ppx</name>
    <name evidence="6" type="ORF">ACFQ47_11575</name>
</gene>
<protein>
    <recommendedName>
        <fullName evidence="2">exopolyphosphatase</fullName>
        <ecNumber evidence="2">3.6.1.11</ecNumber>
    </recommendedName>
</protein>
<evidence type="ECO:0000256" key="4">
    <source>
        <dbReference type="ARBA" id="ARBA00047607"/>
    </source>
</evidence>
<evidence type="ECO:0000256" key="2">
    <source>
        <dbReference type="ARBA" id="ARBA00012451"/>
    </source>
</evidence>
<dbReference type="SUPFAM" id="SSF53067">
    <property type="entry name" value="Actin-like ATPase domain"/>
    <property type="match status" value="2"/>
</dbReference>
<dbReference type="InterPro" id="IPR003695">
    <property type="entry name" value="Ppx_GppA_N"/>
</dbReference>
<dbReference type="PANTHER" id="PTHR30005:SF0">
    <property type="entry name" value="RETROGRADE REGULATION PROTEIN 2"/>
    <property type="match status" value="1"/>
</dbReference>
<dbReference type="CDD" id="cd24052">
    <property type="entry name" value="ASKHA_NBD_HpPPX-GppA-like"/>
    <property type="match status" value="1"/>
</dbReference>
<comment type="caution">
    <text evidence="6">The sequence shown here is derived from an EMBL/GenBank/DDBJ whole genome shotgun (WGS) entry which is preliminary data.</text>
</comment>
<evidence type="ECO:0000313" key="7">
    <source>
        <dbReference type="Proteomes" id="UP001597192"/>
    </source>
</evidence>
<accession>A0ABW4CUQ2</accession>
<dbReference type="EMBL" id="JBHTOG010000064">
    <property type="protein sequence ID" value="MFD1433306.1"/>
    <property type="molecule type" value="Genomic_DNA"/>
</dbReference>
<comment type="similarity">
    <text evidence="1">Belongs to the GppA/Ppx family.</text>
</comment>
<dbReference type="GO" id="GO:0004309">
    <property type="term" value="F:exopolyphosphatase activity"/>
    <property type="evidence" value="ECO:0007669"/>
    <property type="project" value="UniProtKB-EC"/>
</dbReference>
<proteinExistence type="inferred from homology"/>
<dbReference type="Proteomes" id="UP001597192">
    <property type="component" value="Unassembled WGS sequence"/>
</dbReference>
<dbReference type="EC" id="3.6.1.11" evidence="2"/>
<comment type="catalytic activity">
    <reaction evidence="4">
        <text>[phosphate](n) + H2O = [phosphate](n-1) + phosphate + H(+)</text>
        <dbReference type="Rhea" id="RHEA:21528"/>
        <dbReference type="Rhea" id="RHEA-COMP:9859"/>
        <dbReference type="Rhea" id="RHEA-COMP:14279"/>
        <dbReference type="ChEBI" id="CHEBI:15377"/>
        <dbReference type="ChEBI" id="CHEBI:15378"/>
        <dbReference type="ChEBI" id="CHEBI:16838"/>
        <dbReference type="ChEBI" id="CHEBI:43474"/>
        <dbReference type="EC" id="3.6.1.11"/>
    </reaction>
</comment>
<evidence type="ECO:0000256" key="3">
    <source>
        <dbReference type="ARBA" id="ARBA00022801"/>
    </source>
</evidence>
<dbReference type="PANTHER" id="PTHR30005">
    <property type="entry name" value="EXOPOLYPHOSPHATASE"/>
    <property type="match status" value="1"/>
</dbReference>
<dbReference type="InterPro" id="IPR043129">
    <property type="entry name" value="ATPase_NBD"/>
</dbReference>
<evidence type="ECO:0000256" key="1">
    <source>
        <dbReference type="ARBA" id="ARBA00007125"/>
    </source>
</evidence>
<dbReference type="Gene3D" id="3.30.420.150">
    <property type="entry name" value="Exopolyphosphatase. Domain 2"/>
    <property type="match status" value="1"/>
</dbReference>
<dbReference type="NCBIfam" id="TIGR03706">
    <property type="entry name" value="exo_poly_only"/>
    <property type="match status" value="1"/>
</dbReference>